<proteinExistence type="predicted"/>
<dbReference type="AlphaFoldDB" id="A0AAV3R841"/>
<keyword evidence="2" id="KW-1185">Reference proteome</keyword>
<evidence type="ECO:0000313" key="2">
    <source>
        <dbReference type="Proteomes" id="UP001454036"/>
    </source>
</evidence>
<dbReference type="EMBL" id="BAABME010025100">
    <property type="protein sequence ID" value="GAA0171511.1"/>
    <property type="molecule type" value="Genomic_DNA"/>
</dbReference>
<protein>
    <submittedName>
        <fullName evidence="1">Uncharacterized protein</fullName>
    </submittedName>
</protein>
<comment type="caution">
    <text evidence="1">The sequence shown here is derived from an EMBL/GenBank/DDBJ whole genome shotgun (WGS) entry which is preliminary data.</text>
</comment>
<sequence length="124" mass="14472">MSIHLQTWLCIGRVFFYYQYLCIDSLHDDMLNEHLAHMHILYSMPALTERSKLHPPTIAVNPQSDQSRSCPFTKTSKLWKRIPQMPHFSPLGELNESTREEVALCMMSDDEVCLCCIKDNRRVS</sequence>
<evidence type="ECO:0000313" key="1">
    <source>
        <dbReference type="EMBL" id="GAA0171511.1"/>
    </source>
</evidence>
<name>A0AAV3R841_LITER</name>
<gene>
    <name evidence="1" type="ORF">LIER_41171</name>
</gene>
<reference evidence="1 2" key="1">
    <citation type="submission" date="2024-01" db="EMBL/GenBank/DDBJ databases">
        <title>The complete chloroplast genome sequence of Lithospermum erythrorhizon: insights into the phylogenetic relationship among Boraginaceae species and the maternal lineages of purple gromwells.</title>
        <authorList>
            <person name="Okada T."/>
            <person name="Watanabe K."/>
        </authorList>
    </citation>
    <scope>NUCLEOTIDE SEQUENCE [LARGE SCALE GENOMIC DNA]</scope>
</reference>
<organism evidence="1 2">
    <name type="scientific">Lithospermum erythrorhizon</name>
    <name type="common">Purple gromwell</name>
    <name type="synonym">Lithospermum officinale var. erythrorhizon</name>
    <dbReference type="NCBI Taxonomy" id="34254"/>
    <lineage>
        <taxon>Eukaryota</taxon>
        <taxon>Viridiplantae</taxon>
        <taxon>Streptophyta</taxon>
        <taxon>Embryophyta</taxon>
        <taxon>Tracheophyta</taxon>
        <taxon>Spermatophyta</taxon>
        <taxon>Magnoliopsida</taxon>
        <taxon>eudicotyledons</taxon>
        <taxon>Gunneridae</taxon>
        <taxon>Pentapetalae</taxon>
        <taxon>asterids</taxon>
        <taxon>lamiids</taxon>
        <taxon>Boraginales</taxon>
        <taxon>Boraginaceae</taxon>
        <taxon>Boraginoideae</taxon>
        <taxon>Lithospermeae</taxon>
        <taxon>Lithospermum</taxon>
    </lineage>
</organism>
<dbReference type="Proteomes" id="UP001454036">
    <property type="component" value="Unassembled WGS sequence"/>
</dbReference>
<accession>A0AAV3R841</accession>